<organism evidence="2">
    <name type="scientific">Coccidioides posadasii (strain RMSCC 757 / Silveira)</name>
    <name type="common">Valley fever fungus</name>
    <dbReference type="NCBI Taxonomy" id="443226"/>
    <lineage>
        <taxon>Eukaryota</taxon>
        <taxon>Fungi</taxon>
        <taxon>Dikarya</taxon>
        <taxon>Ascomycota</taxon>
        <taxon>Pezizomycotina</taxon>
        <taxon>Eurotiomycetes</taxon>
        <taxon>Eurotiomycetidae</taxon>
        <taxon>Onygenales</taxon>
        <taxon>Onygenaceae</taxon>
        <taxon>Coccidioides</taxon>
    </lineage>
</organism>
<reference evidence="2" key="1">
    <citation type="journal article" date="2010" name="Genome Res.">
        <title>Population genomic sequencing of Coccidioides fungi reveals recent hybridization and transposon control.</title>
        <authorList>
            <person name="Neafsey D.E."/>
            <person name="Barker B.M."/>
            <person name="Sharpton T.J."/>
            <person name="Stajich J.E."/>
            <person name="Park D.J."/>
            <person name="Whiston E."/>
            <person name="Hung C.-Y."/>
            <person name="McMahan C."/>
            <person name="White J."/>
            <person name="Sykes S."/>
            <person name="Heiman D."/>
            <person name="Young S."/>
            <person name="Zeng Q."/>
            <person name="Abouelleil A."/>
            <person name="Aftuck L."/>
            <person name="Bessette D."/>
            <person name="Brown A."/>
            <person name="FitzGerald M."/>
            <person name="Lui A."/>
            <person name="Macdonald J.P."/>
            <person name="Priest M."/>
            <person name="Orbach M.J."/>
            <person name="Galgiani J.N."/>
            <person name="Kirkland T.N."/>
            <person name="Cole G.T."/>
            <person name="Birren B.W."/>
            <person name="Henn M.R."/>
            <person name="Taylor J.W."/>
            <person name="Rounsley S.D."/>
        </authorList>
    </citation>
    <scope>NUCLEOTIDE SEQUENCE [LARGE SCALE GENOMIC DNA]</scope>
    <source>
        <strain evidence="2">RMSCC 757 / Silveira</strain>
    </source>
</reference>
<evidence type="ECO:0000313" key="1">
    <source>
        <dbReference type="EMBL" id="EFW19559.1"/>
    </source>
</evidence>
<accession>E9D2Z5</accession>
<gene>
    <name evidence="1" type="ORF">CPSG_03943</name>
</gene>
<dbReference type="HOGENOM" id="CLU_2385990_0_0_1"/>
<dbReference type="Proteomes" id="UP000002497">
    <property type="component" value="Unassembled WGS sequence"/>
</dbReference>
<protein>
    <submittedName>
        <fullName evidence="1">Predicted protein</fullName>
    </submittedName>
</protein>
<dbReference type="AlphaFoldDB" id="E9D2Z5"/>
<evidence type="ECO:0000313" key="2">
    <source>
        <dbReference type="Proteomes" id="UP000002497"/>
    </source>
</evidence>
<dbReference type="EMBL" id="GL636490">
    <property type="protein sequence ID" value="EFW19559.1"/>
    <property type="molecule type" value="Genomic_DNA"/>
</dbReference>
<dbReference type="VEuPathDB" id="FungiDB:CPSG_03943"/>
<sequence>MAGWRYDGPSIVQSTTSMREVDVDGSDGQPITHLAVSGLKIHVRAVPPAYQIPSSTVPCDGNTPVDADRYSTRSSSRMMANGLNPLCCLPIDQS</sequence>
<reference evidence="2" key="2">
    <citation type="submission" date="2010-03" db="EMBL/GenBank/DDBJ databases">
        <title>The genome sequence of Coccidioides posadasii strain Silveira.</title>
        <authorList>
            <consortium name="The Broad Institute Genome Sequencing Center for Infectious Disease"/>
            <person name="Neafsey D."/>
            <person name="Orbach M."/>
            <person name="Henn M.R."/>
            <person name="Cole G.T."/>
            <person name="Galgiani J."/>
            <person name="Gardner M.J."/>
            <person name="Kirkland T.N."/>
            <person name="Taylor J.W."/>
            <person name="Young S.K."/>
            <person name="Zeng Q."/>
            <person name="Koehrsen M."/>
            <person name="Alvarado L."/>
            <person name="Berlin A."/>
            <person name="Borenstein D."/>
            <person name="Chapman S.B."/>
            <person name="Chen Z."/>
            <person name="Engels R."/>
            <person name="Freedman E."/>
            <person name="Gellesch M."/>
            <person name="Goldberg J."/>
            <person name="Griggs A."/>
            <person name="Gujja S."/>
            <person name="Heilman E."/>
            <person name="Heiman D."/>
            <person name="Howarth C."/>
            <person name="Jen D."/>
            <person name="Larson L."/>
            <person name="Mehta T."/>
            <person name="Neiman D."/>
            <person name="Park D."/>
            <person name="Pearson M."/>
            <person name="Richards J."/>
            <person name="Roberts A."/>
            <person name="Saif S."/>
            <person name="Shea T."/>
            <person name="Shenoy N."/>
            <person name="Sisk P."/>
            <person name="Stolte C."/>
            <person name="Sykes S."/>
            <person name="Walk T."/>
            <person name="White J."/>
            <person name="Yandava C."/>
            <person name="Haas B."/>
            <person name="Nusbaum C."/>
            <person name="Birren B."/>
        </authorList>
    </citation>
    <scope>NUCLEOTIDE SEQUENCE [LARGE SCALE GENOMIC DNA]</scope>
    <source>
        <strain evidence="2">RMSCC 757 / Silveira</strain>
    </source>
</reference>
<name>E9D2Z5_COCPS</name>
<proteinExistence type="predicted"/>
<keyword evidence="2" id="KW-1185">Reference proteome</keyword>